<dbReference type="SUPFAM" id="SSF48350">
    <property type="entry name" value="GTPase activation domain, GAP"/>
    <property type="match status" value="1"/>
</dbReference>
<name>A0A8W8L8V8_MAGGI</name>
<feature type="compositionally biased region" description="Polar residues" evidence="4">
    <location>
        <begin position="1172"/>
        <end position="1181"/>
    </location>
</feature>
<dbReference type="SMART" id="SM00323">
    <property type="entry name" value="RasGAP"/>
    <property type="match status" value="1"/>
</dbReference>
<dbReference type="InterPro" id="IPR023152">
    <property type="entry name" value="RasGAP_CS"/>
</dbReference>
<dbReference type="Proteomes" id="UP000005408">
    <property type="component" value="Unassembled WGS sequence"/>
</dbReference>
<dbReference type="Pfam" id="PF12004">
    <property type="entry name" value="DAB2P_C"/>
    <property type="match status" value="1"/>
</dbReference>
<dbReference type="InterPro" id="IPR011993">
    <property type="entry name" value="PH-like_dom_sf"/>
</dbReference>
<evidence type="ECO:0000256" key="4">
    <source>
        <dbReference type="SAM" id="MobiDB-lite"/>
    </source>
</evidence>
<dbReference type="Gene3D" id="1.10.506.10">
    <property type="entry name" value="GTPase Activation - p120gap, domain 1"/>
    <property type="match status" value="2"/>
</dbReference>
<feature type="compositionally biased region" description="Low complexity" evidence="4">
    <location>
        <begin position="1220"/>
        <end position="1236"/>
    </location>
</feature>
<dbReference type="CDD" id="cd04013">
    <property type="entry name" value="C2_SynGAP_like"/>
    <property type="match status" value="1"/>
</dbReference>
<dbReference type="PROSITE" id="PS50003">
    <property type="entry name" value="PH_DOMAIN"/>
    <property type="match status" value="1"/>
</dbReference>
<dbReference type="SUPFAM" id="SSF49562">
    <property type="entry name" value="C2 domain (Calcium/lipid-binding domain, CaLB)"/>
    <property type="match status" value="1"/>
</dbReference>
<dbReference type="Gene3D" id="2.60.40.150">
    <property type="entry name" value="C2 domain"/>
    <property type="match status" value="1"/>
</dbReference>
<dbReference type="Pfam" id="PF00616">
    <property type="entry name" value="RasGAP"/>
    <property type="match status" value="2"/>
</dbReference>
<feature type="compositionally biased region" description="Polar residues" evidence="4">
    <location>
        <begin position="1039"/>
        <end position="1052"/>
    </location>
</feature>
<dbReference type="Pfam" id="PF00168">
    <property type="entry name" value="C2"/>
    <property type="match status" value="1"/>
</dbReference>
<dbReference type="PROSITE" id="PS50004">
    <property type="entry name" value="C2"/>
    <property type="match status" value="1"/>
</dbReference>
<dbReference type="InterPro" id="IPR008936">
    <property type="entry name" value="Rho_GTPase_activation_prot"/>
</dbReference>
<dbReference type="PROSITE" id="PS00509">
    <property type="entry name" value="RAS_GTPASE_ACTIV_1"/>
    <property type="match status" value="1"/>
</dbReference>
<evidence type="ECO:0000256" key="3">
    <source>
        <dbReference type="SAM" id="Coils"/>
    </source>
</evidence>
<dbReference type="InterPro" id="IPR001936">
    <property type="entry name" value="RasGAP_dom"/>
</dbReference>
<dbReference type="SUPFAM" id="SSF50729">
    <property type="entry name" value="PH domain-like"/>
    <property type="match status" value="1"/>
</dbReference>
<dbReference type="InterPro" id="IPR057606">
    <property type="entry name" value="SynGAP1-like_PH"/>
</dbReference>
<dbReference type="InterPro" id="IPR035892">
    <property type="entry name" value="C2_domain_sf"/>
</dbReference>
<keyword evidence="3" id="KW-0175">Coiled coil</keyword>
<feature type="compositionally biased region" description="Polar residues" evidence="4">
    <location>
        <begin position="1072"/>
        <end position="1081"/>
    </location>
</feature>
<evidence type="ECO:0000313" key="8">
    <source>
        <dbReference type="EnsemblMetazoa" id="G26921.13:cds"/>
    </source>
</evidence>
<sequence length="1422" mass="161217">MSDDTGLSDSGGGPQRIEGWLMTWDASHDQTAKLRFFGTTAPPIPWEPSFCVLREDVKTLTFHKQEEGADELPGLVVLRKKRLDDGKQEFDKRWGFETLKSIQENARQHQDEHLLHPPQACMRNCQSAEELFYIERSSPKPARRLQRLTQFFGVSCPLDKFSRSPILDTFNDSMPDLSNGSDFYDSASKRRPMLRRFKNTSYEKLSDRRGSEPLVSSSSIDLRADAMDTSSTPSKIANFFMKKGFKSSNLKRTKSVTKLDNRKRSASHVMDSNESNTFVNSLKRTMSLGRLSRKRNREINVDSQSELSEQKSSLNIINSRIRSSRSHESLLTSSVTMHSIDLTSQDIDVKPLHNSVLGKEHCFQVATSHGSKYISCRTSEERQKWLGSLRKTVQPNQENMRRTDNSLKLWIKEAKNVPCKKRYYCEICLDQTLYARTSSKTKSDMLFWGEHFEFNNLDPVQIVTVNLYREADLKKKKKDKNTKIGYINIPVEEINGRQFVEKWFTASSGTVGKTGKESKGELPLVRLRLRYQTVHILPKDLYQDFTQYLTTDYYTLCEVMESLVSVRDKEDIASTLVHIMQKLDKAKEFLTEVIIGEVLKQDNQHLTFRGNSIGTKAMEAYMKLVGEKYLRDTLGDFVLTMVTTEDDCEVDPGKLTNPANIDNHQQLLDMYCNMVWTKIISSSCYFPSELREVFSSFRSRCDNNGKTECGDTLICGSIFLRFLCPAILSPSLFNLIQEFPPEKAARNLTLIAKTIQTLANSTKFGGKEEYMEFMNDFIEKHDGSMKDFLDQISGDSNGNHLLDYDGYIDLGKELSLLHILLTENLEKANQDAKMKLGQLPSILSKITSSIDDPEVGKSVKVPNKRKSQIYDNVSGSIQTGSSPTEIVRNMLRQFGEDDDIPVLGARHSRQGSHFSSGQSTMSDYNDNDDEYVIIKRVHGHTDNVSNVSANSQTITSHHSVNQKWNDIVNAAEGSSGDYIDLMSLLNDDYQNSSMELEHDINGSQMSISQVSNVTSGYQSYGYSQSSSPVDSSNNVDGSTRPSQSNSLQPLSFSNPMYRYKHMASSSYSSSSQCVTPSPGTQGSASSGSLSSEEDASVVRSRNPKPCRPNACDIPCDPLRNLAPKLSSSSSSESLNEVERHRMYSNGRDSSHKKEPDFHSSCPSNMFDDLHNSNYENTQGYSLSRAPTRPSELSHTGSMDFSQLRQYNRYGDGLRRTATDSVISKSCSSSHSDGQGSTEDSPAHRRLSPQNAVHMGIRSVQRKISEQEKTKQEYEQEVTLLKQQLYEAQQRLQNAEEKLYKHEADSHEVMEDWQFRLEESEERMRRQQAEKDDQMKNIITRLMNVEDELRHDQEEMQSIVKQKQKVIEAQERRIKTLDNANAKLMSALHQLRSVSQTNNNSMLGPLRSTLISPDVAEFKTSSC</sequence>
<dbReference type="InterPro" id="IPR000008">
    <property type="entry name" value="C2_dom"/>
</dbReference>
<evidence type="ECO:0000256" key="2">
    <source>
        <dbReference type="ARBA" id="ARBA00022553"/>
    </source>
</evidence>
<feature type="domain" description="C2" evidence="6">
    <location>
        <begin position="385"/>
        <end position="504"/>
    </location>
</feature>
<dbReference type="InterPro" id="IPR021887">
    <property type="entry name" value="DAB2P_C"/>
</dbReference>
<evidence type="ECO:0000259" key="7">
    <source>
        <dbReference type="PROSITE" id="PS50018"/>
    </source>
</evidence>
<dbReference type="Pfam" id="PF25321">
    <property type="entry name" value="PH_RASGAP"/>
    <property type="match status" value="1"/>
</dbReference>
<evidence type="ECO:0008006" key="10">
    <source>
        <dbReference type="Google" id="ProtNLM"/>
    </source>
</evidence>
<dbReference type="InterPro" id="IPR039360">
    <property type="entry name" value="Ras_GTPase"/>
</dbReference>
<feature type="region of interest" description="Disordered" evidence="4">
    <location>
        <begin position="1172"/>
        <end position="1199"/>
    </location>
</feature>
<dbReference type="InterPro" id="IPR001849">
    <property type="entry name" value="PH_domain"/>
</dbReference>
<feature type="region of interest" description="Disordered" evidence="4">
    <location>
        <begin position="1144"/>
        <end position="1163"/>
    </location>
</feature>
<dbReference type="EnsemblMetazoa" id="G26921.13">
    <property type="protein sequence ID" value="G26921.13:cds"/>
    <property type="gene ID" value="G26921"/>
</dbReference>
<dbReference type="SMART" id="SM00239">
    <property type="entry name" value="C2"/>
    <property type="match status" value="1"/>
</dbReference>
<feature type="region of interest" description="Disordered" evidence="4">
    <location>
        <begin position="1220"/>
        <end position="1253"/>
    </location>
</feature>
<evidence type="ECO:0000259" key="6">
    <source>
        <dbReference type="PROSITE" id="PS50004"/>
    </source>
</evidence>
<keyword evidence="1" id="KW-0343">GTPase activation</keyword>
<feature type="compositionally biased region" description="Low complexity" evidence="4">
    <location>
        <begin position="1018"/>
        <end position="1038"/>
    </location>
</feature>
<feature type="region of interest" description="Disordered" evidence="4">
    <location>
        <begin position="1018"/>
        <end position="1052"/>
    </location>
</feature>
<dbReference type="Gene3D" id="2.30.29.30">
    <property type="entry name" value="Pleckstrin-homology domain (PH domain)/Phosphotyrosine-binding domain (PTB)"/>
    <property type="match status" value="1"/>
</dbReference>
<feature type="domain" description="Ras-GAP" evidence="7">
    <location>
        <begin position="568"/>
        <end position="760"/>
    </location>
</feature>
<feature type="compositionally biased region" description="Polar residues" evidence="4">
    <location>
        <begin position="1190"/>
        <end position="1199"/>
    </location>
</feature>
<dbReference type="PROSITE" id="PS50018">
    <property type="entry name" value="RAS_GTPASE_ACTIV_2"/>
    <property type="match status" value="1"/>
</dbReference>
<proteinExistence type="predicted"/>
<feature type="domain" description="PH" evidence="5">
    <location>
        <begin position="284"/>
        <end position="394"/>
    </location>
</feature>
<feature type="region of interest" description="Disordered" evidence="4">
    <location>
        <begin position="1068"/>
        <end position="1113"/>
    </location>
</feature>
<dbReference type="SMART" id="SM00233">
    <property type="entry name" value="PH"/>
    <property type="match status" value="1"/>
</dbReference>
<keyword evidence="2" id="KW-0597">Phosphoprotein</keyword>
<organism evidence="8 9">
    <name type="scientific">Magallana gigas</name>
    <name type="common">Pacific oyster</name>
    <name type="synonym">Crassostrea gigas</name>
    <dbReference type="NCBI Taxonomy" id="29159"/>
    <lineage>
        <taxon>Eukaryota</taxon>
        <taxon>Metazoa</taxon>
        <taxon>Spiralia</taxon>
        <taxon>Lophotrochozoa</taxon>
        <taxon>Mollusca</taxon>
        <taxon>Bivalvia</taxon>
        <taxon>Autobranchia</taxon>
        <taxon>Pteriomorphia</taxon>
        <taxon>Ostreida</taxon>
        <taxon>Ostreoidea</taxon>
        <taxon>Ostreidae</taxon>
        <taxon>Magallana</taxon>
    </lineage>
</organism>
<dbReference type="PANTHER" id="PTHR10194">
    <property type="entry name" value="RAS GTPASE-ACTIVATING PROTEINS"/>
    <property type="match status" value="1"/>
</dbReference>
<feature type="coiled-coil region" evidence="3">
    <location>
        <begin position="1256"/>
        <end position="1386"/>
    </location>
</feature>
<protein>
    <recommendedName>
        <fullName evidence="10">Ras GTPase-activating protein nGAP</fullName>
    </recommendedName>
</protein>
<dbReference type="GO" id="GO:0005096">
    <property type="term" value="F:GTPase activator activity"/>
    <property type="evidence" value="ECO:0007669"/>
    <property type="project" value="UniProtKB-KW"/>
</dbReference>
<feature type="compositionally biased region" description="Basic and acidic residues" evidence="4">
    <location>
        <begin position="1148"/>
        <end position="1157"/>
    </location>
</feature>
<accession>A0A8W8L8V8</accession>
<evidence type="ECO:0000313" key="9">
    <source>
        <dbReference type="Proteomes" id="UP000005408"/>
    </source>
</evidence>
<evidence type="ECO:0000259" key="5">
    <source>
        <dbReference type="PROSITE" id="PS50003"/>
    </source>
</evidence>
<dbReference type="CDD" id="cd05136">
    <property type="entry name" value="RasGAP_DAB2IP"/>
    <property type="match status" value="1"/>
</dbReference>
<evidence type="ECO:0000256" key="1">
    <source>
        <dbReference type="ARBA" id="ARBA00022468"/>
    </source>
</evidence>
<keyword evidence="9" id="KW-1185">Reference proteome</keyword>
<reference evidence="8" key="1">
    <citation type="submission" date="2022-08" db="UniProtKB">
        <authorList>
            <consortium name="EnsemblMetazoa"/>
        </authorList>
    </citation>
    <scope>IDENTIFICATION</scope>
    <source>
        <strain evidence="8">05x7-T-G4-1.051#20</strain>
    </source>
</reference>
<dbReference type="PANTHER" id="PTHR10194:SF60">
    <property type="entry name" value="RAS GTPASE-ACTIVATING PROTEIN RASKOL"/>
    <property type="match status" value="1"/>
</dbReference>